<dbReference type="Gene3D" id="2.60.120.260">
    <property type="entry name" value="Galactose-binding domain-like"/>
    <property type="match status" value="1"/>
</dbReference>
<accession>A0A0B7AGW3</accession>
<protein>
    <recommendedName>
        <fullName evidence="9">Cytosolic endo-beta-N-acetylglucosaminidase</fullName>
        <ecNumber evidence="3">3.2.1.96</ecNumber>
    </recommendedName>
</protein>
<evidence type="ECO:0000256" key="7">
    <source>
        <dbReference type="ARBA" id="ARBA00034414"/>
    </source>
</evidence>
<proteinExistence type="inferred from homology"/>
<evidence type="ECO:0000256" key="5">
    <source>
        <dbReference type="ARBA" id="ARBA00022801"/>
    </source>
</evidence>
<keyword evidence="5" id="KW-0378">Hydrolase</keyword>
<evidence type="ECO:0000256" key="2">
    <source>
        <dbReference type="ARBA" id="ARBA00007849"/>
    </source>
</evidence>
<keyword evidence="4" id="KW-0963">Cytoplasm</keyword>
<sequence>MSIRLDEHGNAVTEPFKSIKEVLHWIPNKFACCSSSHVRTKVHTVTSSSLSDVSGKLRTRPTRPQVLICHDMCGGYLEDRFCHGCPKVSAYKFYHWQFIDIFIYFSHNFVTIPPIGWIKAAKKHGVTVLGTVITEWEDGADICKELLKSEETTDHFTTKLAHLALFHGFDGWLINIENKVESDQVSQLQKFVRQLTVKCHHLLGVSKVLWYDSVISTGELKWQDELNSLNKMFFTVADGIFLNYNVTEDKLSQSKQMASVCDRELDIFVGVDIFGRGTLGGGGFNTIEAVKMIRKHDLSCALFAPGWVYEHLGPDRFDAQELTFWGILSETLTPRPVQVPFATSFCRGYGDRYYIQGQVVSDSPWYNLSLQQLQPSFTHSQFVSYTVSKIPQNEDPEEESQDEKQKEKFSIKVESYEKHFACPDMVFDLNVGYFGGGSLRLTARMVESKPVLFRMFLLQVLPDTSLDISVTWSIPPDGAGLCGIVLSTGKVGSPTVICTETDLCARHREMIPKILLRPEDSSGKDFMSASVHFVTGCRTNNIFTKDGEWITCFFHVDKSYLSREGNAELIISAILIPSLEFKVEDEPNKQMCAHIGYLQVAPHLTDLAPVQKDVCVGNFKCLEVKVRSLLSKENVDSIIVHPFFCSDNGHCINMRKQPEELQDAVKKIKMDVSKSHQENSYLMMRDTPSEHNNPLPASKHTIDLTSIATAVEVTSAVEATSTDTEYTLYVLKWEPLVDNVHVYLLYNYNESGVKTFIGHAVEAWFVWKQTCEANKIVMFSIQPIMSLPNLVAEEVCFCV</sequence>
<dbReference type="AlphaFoldDB" id="A0A0B7AGW3"/>
<name>A0A0B7AGW3_9EUPU</name>
<evidence type="ECO:0000313" key="11">
    <source>
        <dbReference type="EMBL" id="CEK80028.1"/>
    </source>
</evidence>
<dbReference type="InterPro" id="IPR005201">
    <property type="entry name" value="TIM_ENGase"/>
</dbReference>
<keyword evidence="6" id="KW-0326">Glycosidase</keyword>
<comment type="similarity">
    <text evidence="2">Belongs to the glycosyl hydrolase 85 family.</text>
</comment>
<evidence type="ECO:0000259" key="10">
    <source>
        <dbReference type="Pfam" id="PF03644"/>
    </source>
</evidence>
<evidence type="ECO:0000256" key="4">
    <source>
        <dbReference type="ARBA" id="ARBA00022490"/>
    </source>
</evidence>
<dbReference type="InterPro" id="IPR032979">
    <property type="entry name" value="ENGase"/>
</dbReference>
<evidence type="ECO:0000256" key="6">
    <source>
        <dbReference type="ARBA" id="ARBA00023295"/>
    </source>
</evidence>
<dbReference type="Gene3D" id="3.20.20.80">
    <property type="entry name" value="Glycosidases"/>
    <property type="match status" value="1"/>
</dbReference>
<gene>
    <name evidence="11" type="primary">ORF118707</name>
    <name evidence="12" type="synonym">ORF118713</name>
</gene>
<evidence type="ECO:0000313" key="12">
    <source>
        <dbReference type="EMBL" id="CEK80029.1"/>
    </source>
</evidence>
<evidence type="ECO:0000256" key="9">
    <source>
        <dbReference type="ARBA" id="ARBA00072457"/>
    </source>
</evidence>
<organism evidence="11">
    <name type="scientific">Arion vulgaris</name>
    <dbReference type="NCBI Taxonomy" id="1028688"/>
    <lineage>
        <taxon>Eukaryota</taxon>
        <taxon>Metazoa</taxon>
        <taxon>Spiralia</taxon>
        <taxon>Lophotrochozoa</taxon>
        <taxon>Mollusca</taxon>
        <taxon>Gastropoda</taxon>
        <taxon>Heterobranchia</taxon>
        <taxon>Euthyneura</taxon>
        <taxon>Panpulmonata</taxon>
        <taxon>Eupulmonata</taxon>
        <taxon>Stylommatophora</taxon>
        <taxon>Helicina</taxon>
        <taxon>Arionoidea</taxon>
        <taxon>Arionidae</taxon>
        <taxon>Arion</taxon>
    </lineage>
</organism>
<evidence type="ECO:0000256" key="1">
    <source>
        <dbReference type="ARBA" id="ARBA00004514"/>
    </source>
</evidence>
<evidence type="ECO:0000256" key="3">
    <source>
        <dbReference type="ARBA" id="ARBA00012566"/>
    </source>
</evidence>
<reference evidence="11" key="1">
    <citation type="submission" date="2014-12" db="EMBL/GenBank/DDBJ databases">
        <title>Insight into the proteome of Arion vulgaris.</title>
        <authorList>
            <person name="Aradska J."/>
            <person name="Bulat T."/>
            <person name="Smidak R."/>
            <person name="Sarate P."/>
            <person name="Gangsoo J."/>
            <person name="Sialana F."/>
            <person name="Bilban M."/>
            <person name="Lubec G."/>
        </authorList>
    </citation>
    <scope>NUCLEOTIDE SEQUENCE</scope>
    <source>
        <tissue evidence="11">Skin</tissue>
    </source>
</reference>
<dbReference type="FunFam" id="3.20.20.80:FF:000043">
    <property type="entry name" value="cytosolic endo-beta-N-acetylglucosaminidase"/>
    <property type="match status" value="1"/>
</dbReference>
<feature type="domain" description="Cytosolic endo-beta-N-acetylglucosaminidase TIM barrel" evidence="10">
    <location>
        <begin position="76"/>
        <end position="352"/>
    </location>
</feature>
<dbReference type="EMBL" id="HACG01033163">
    <property type="protein sequence ID" value="CEK80028.1"/>
    <property type="molecule type" value="Transcribed_RNA"/>
</dbReference>
<evidence type="ECO:0000256" key="8">
    <source>
        <dbReference type="ARBA" id="ARBA00054935"/>
    </source>
</evidence>
<dbReference type="Pfam" id="PF03644">
    <property type="entry name" value="Glyco_hydro_85"/>
    <property type="match status" value="1"/>
</dbReference>
<dbReference type="EMBL" id="HACG01033164">
    <property type="protein sequence ID" value="CEK80029.1"/>
    <property type="molecule type" value="Transcribed_RNA"/>
</dbReference>
<comment type="catalytic activity">
    <reaction evidence="7">
        <text>an N(4)-(oligosaccharide-(1-&gt;3)-[oligosaccharide-(1-&gt;6)]-beta-D-Man-(1-&gt;4)-beta-D-GlcNAc-(1-&gt;4)-alpha-D-GlcNAc)-L-asparaginyl-[protein] + H2O = an oligosaccharide-(1-&gt;3)-[oligosaccharide-(1-&gt;6)]-beta-D-Man-(1-&gt;4)-D-GlcNAc + N(4)-(N-acetyl-beta-D-glucosaminyl)-L-asparaginyl-[protein]</text>
        <dbReference type="Rhea" id="RHEA:73067"/>
        <dbReference type="Rhea" id="RHEA-COMP:12603"/>
        <dbReference type="Rhea" id="RHEA-COMP:18176"/>
        <dbReference type="ChEBI" id="CHEBI:15377"/>
        <dbReference type="ChEBI" id="CHEBI:132248"/>
        <dbReference type="ChEBI" id="CHEBI:192714"/>
        <dbReference type="ChEBI" id="CHEBI:192715"/>
        <dbReference type="EC" id="3.2.1.96"/>
    </reaction>
</comment>
<dbReference type="EC" id="3.2.1.96" evidence="3"/>
<dbReference type="GO" id="GO:0033925">
    <property type="term" value="F:mannosyl-glycoprotein endo-beta-N-acetylglucosaminidase activity"/>
    <property type="evidence" value="ECO:0007669"/>
    <property type="project" value="UniProtKB-EC"/>
</dbReference>
<dbReference type="CDD" id="cd06547">
    <property type="entry name" value="GH85_ENGase"/>
    <property type="match status" value="1"/>
</dbReference>
<dbReference type="PANTHER" id="PTHR13246">
    <property type="entry name" value="ENDO BETA N-ACETYLGLUCOSAMINIDASE"/>
    <property type="match status" value="1"/>
</dbReference>
<comment type="subcellular location">
    <subcellularLocation>
        <location evidence="1">Cytoplasm</location>
        <location evidence="1">Cytosol</location>
    </subcellularLocation>
</comment>
<comment type="function">
    <text evidence="8">Endoglycosidase that releases N-glycans from glycoproteins by cleaving the beta-1,4-glycosidic bond in the N,N'-diacetylchitobiose core. Involved in the processing of free oligosaccharides in the cytosol.</text>
</comment>
<dbReference type="PANTHER" id="PTHR13246:SF1">
    <property type="entry name" value="CYTOSOLIC ENDO-BETA-N-ACETYLGLUCOSAMINIDASE"/>
    <property type="match status" value="1"/>
</dbReference>
<dbReference type="GO" id="GO:0005829">
    <property type="term" value="C:cytosol"/>
    <property type="evidence" value="ECO:0007669"/>
    <property type="project" value="UniProtKB-SubCell"/>
</dbReference>